<protein>
    <submittedName>
        <fullName evidence="2">Uncharacterized protein</fullName>
    </submittedName>
</protein>
<dbReference type="EMBL" id="ATFE01000016">
    <property type="protein sequence ID" value="EPF27818.1"/>
    <property type="molecule type" value="Genomic_DNA"/>
</dbReference>
<comment type="caution">
    <text evidence="2">The sequence shown here is derived from an EMBL/GenBank/DDBJ whole genome shotgun (WGS) entry which is preliminary data.</text>
</comment>
<evidence type="ECO:0000256" key="1">
    <source>
        <dbReference type="SAM" id="MobiDB-lite"/>
    </source>
</evidence>
<reference evidence="2 3" key="1">
    <citation type="submission" date="2013-04" db="EMBL/GenBank/DDBJ databases">
        <title>The Genome Sequence of Treponema medium ATCC 700293.</title>
        <authorList>
            <consortium name="The Broad Institute Genomics Platform"/>
            <person name="Earl A."/>
            <person name="Ward D."/>
            <person name="Feldgarden M."/>
            <person name="Gevers D."/>
            <person name="Leonetti C."/>
            <person name="Blanton J.M."/>
            <person name="Dewhirst F.E."/>
            <person name="Izard J."/>
            <person name="Walker B."/>
            <person name="Young S."/>
            <person name="Zeng Q."/>
            <person name="Gargeya S."/>
            <person name="Fitzgerald M."/>
            <person name="Haas B."/>
            <person name="Abouelleil A."/>
            <person name="Allen A.W."/>
            <person name="Alvarado L."/>
            <person name="Arachchi H.M."/>
            <person name="Berlin A.M."/>
            <person name="Chapman S.B."/>
            <person name="Gainer-Dewar J."/>
            <person name="Goldberg J."/>
            <person name="Griggs A."/>
            <person name="Gujja S."/>
            <person name="Hansen M."/>
            <person name="Howarth C."/>
            <person name="Imamovic A."/>
            <person name="Ireland A."/>
            <person name="Larimer J."/>
            <person name="McCowan C."/>
            <person name="Murphy C."/>
            <person name="Pearson M."/>
            <person name="Poon T.W."/>
            <person name="Priest M."/>
            <person name="Roberts A."/>
            <person name="Saif S."/>
            <person name="Shea T."/>
            <person name="Sisk P."/>
            <person name="Sykes S."/>
            <person name="Wortman J."/>
            <person name="Nusbaum C."/>
            <person name="Birren B."/>
        </authorList>
    </citation>
    <scope>NUCLEOTIDE SEQUENCE [LARGE SCALE GENOMIC DNA]</scope>
    <source>
        <strain evidence="2 3">ATCC 700293</strain>
    </source>
</reference>
<evidence type="ECO:0000313" key="2">
    <source>
        <dbReference type="EMBL" id="EPF27818.1"/>
    </source>
</evidence>
<evidence type="ECO:0000313" key="3">
    <source>
        <dbReference type="Proteomes" id="UP000014634"/>
    </source>
</evidence>
<dbReference type="RefSeq" id="WP_016524240.1">
    <property type="nucleotide sequence ID" value="NZ_KE332517.1"/>
</dbReference>
<dbReference type="AlphaFoldDB" id="A0AA87NP57"/>
<gene>
    <name evidence="2" type="ORF">HMPREF9195_02319</name>
</gene>
<feature type="region of interest" description="Disordered" evidence="1">
    <location>
        <begin position="1"/>
        <end position="28"/>
    </location>
</feature>
<feature type="compositionally biased region" description="Polar residues" evidence="1">
    <location>
        <begin position="1"/>
        <end position="13"/>
    </location>
</feature>
<sequence length="98" mass="10371">MKGSATVTPSTGGDANEPGKNDVYLPSPHGKITIVGELTPVGGTAARITPDRYETTQQVLADAITTGTPENYKKFIVTPPNDSELWEIDSNGCLKRAP</sequence>
<name>A0AA87NP57_TREMD</name>
<proteinExistence type="predicted"/>
<organism evidence="2 3">
    <name type="scientific">Treponema medium ATCC 700293</name>
    <dbReference type="NCBI Taxonomy" id="1125700"/>
    <lineage>
        <taxon>Bacteria</taxon>
        <taxon>Pseudomonadati</taxon>
        <taxon>Spirochaetota</taxon>
        <taxon>Spirochaetia</taxon>
        <taxon>Spirochaetales</taxon>
        <taxon>Treponemataceae</taxon>
        <taxon>Treponema</taxon>
    </lineage>
</organism>
<dbReference type="Proteomes" id="UP000014634">
    <property type="component" value="Unassembled WGS sequence"/>
</dbReference>
<accession>A0AA87NP57</accession>